<evidence type="ECO:0000256" key="6">
    <source>
        <dbReference type="ARBA" id="ARBA00023136"/>
    </source>
</evidence>
<dbReference type="EMBL" id="VNHO01000016">
    <property type="protein sequence ID" value="TYP53243.1"/>
    <property type="molecule type" value="Genomic_DNA"/>
</dbReference>
<keyword evidence="2" id="KW-1003">Cell membrane</keyword>
<dbReference type="Proteomes" id="UP000322294">
    <property type="component" value="Unassembled WGS sequence"/>
</dbReference>
<dbReference type="GO" id="GO:0005886">
    <property type="term" value="C:plasma membrane"/>
    <property type="evidence" value="ECO:0007669"/>
    <property type="project" value="UniProtKB-SubCell"/>
</dbReference>
<dbReference type="GO" id="GO:0022857">
    <property type="term" value="F:transmembrane transporter activity"/>
    <property type="evidence" value="ECO:0007669"/>
    <property type="project" value="TreeGrafter"/>
</dbReference>
<feature type="transmembrane region" description="Helical" evidence="7">
    <location>
        <begin position="316"/>
        <end position="333"/>
    </location>
</feature>
<keyword evidence="3" id="KW-0997">Cell inner membrane</keyword>
<feature type="transmembrane region" description="Helical" evidence="7">
    <location>
        <begin position="53"/>
        <end position="71"/>
    </location>
</feature>
<feature type="transmembrane region" description="Helical" evidence="7">
    <location>
        <begin position="361"/>
        <end position="390"/>
    </location>
</feature>
<proteinExistence type="predicted"/>
<organism evidence="9 10">
    <name type="scientific">Thermosediminibacter litoriperuensis</name>
    <dbReference type="NCBI Taxonomy" id="291989"/>
    <lineage>
        <taxon>Bacteria</taxon>
        <taxon>Bacillati</taxon>
        <taxon>Bacillota</taxon>
        <taxon>Clostridia</taxon>
        <taxon>Thermosediminibacterales</taxon>
        <taxon>Thermosediminibacteraceae</taxon>
        <taxon>Thermosediminibacter</taxon>
    </lineage>
</organism>
<dbReference type="PANTHER" id="PTHR33362:SF2">
    <property type="entry name" value="TRAP TRANSPORTER LARGE PERMEASE PROTEIN"/>
    <property type="match status" value="1"/>
</dbReference>
<feature type="transmembrane region" description="Helical" evidence="7">
    <location>
        <begin position="244"/>
        <end position="262"/>
    </location>
</feature>
<gene>
    <name evidence="9" type="ORF">LZ11_01594</name>
</gene>
<keyword evidence="6 7" id="KW-0472">Membrane</keyword>
<dbReference type="OrthoDB" id="9772674at2"/>
<dbReference type="PANTHER" id="PTHR33362">
    <property type="entry name" value="SIALIC ACID TRAP TRANSPORTER PERMEASE PROTEIN SIAT-RELATED"/>
    <property type="match status" value="1"/>
</dbReference>
<keyword evidence="10" id="KW-1185">Reference proteome</keyword>
<feature type="transmembrane region" description="Helical" evidence="7">
    <location>
        <begin position="402"/>
        <end position="423"/>
    </location>
</feature>
<evidence type="ECO:0000256" key="3">
    <source>
        <dbReference type="ARBA" id="ARBA00022519"/>
    </source>
</evidence>
<evidence type="ECO:0000313" key="10">
    <source>
        <dbReference type="Proteomes" id="UP000322294"/>
    </source>
</evidence>
<evidence type="ECO:0000256" key="1">
    <source>
        <dbReference type="ARBA" id="ARBA00004429"/>
    </source>
</evidence>
<reference evidence="9 10" key="1">
    <citation type="submission" date="2019-07" db="EMBL/GenBank/DDBJ databases">
        <title>Genomic Encyclopedia of Type Strains, Phase I: the one thousand microbial genomes (KMG-I) project.</title>
        <authorList>
            <person name="Kyrpides N."/>
        </authorList>
    </citation>
    <scope>NUCLEOTIDE SEQUENCE [LARGE SCALE GENOMIC DNA]</scope>
    <source>
        <strain evidence="9 10">DSM 16647</strain>
    </source>
</reference>
<evidence type="ECO:0000256" key="5">
    <source>
        <dbReference type="ARBA" id="ARBA00022989"/>
    </source>
</evidence>
<feature type="transmembrane region" description="Helical" evidence="7">
    <location>
        <begin position="218"/>
        <end position="238"/>
    </location>
</feature>
<keyword evidence="4 7" id="KW-0812">Transmembrane</keyword>
<dbReference type="InterPro" id="IPR004681">
    <property type="entry name" value="TRAP_DctM"/>
</dbReference>
<dbReference type="AlphaFoldDB" id="A0A5S5ANK4"/>
<evidence type="ECO:0000256" key="4">
    <source>
        <dbReference type="ARBA" id="ARBA00022692"/>
    </source>
</evidence>
<keyword evidence="5 7" id="KW-1133">Transmembrane helix</keyword>
<comment type="caution">
    <text evidence="9">The sequence shown here is derived from an EMBL/GenBank/DDBJ whole genome shotgun (WGS) entry which is preliminary data.</text>
</comment>
<dbReference type="InterPro" id="IPR010656">
    <property type="entry name" value="DctM"/>
</dbReference>
<feature type="transmembrane region" description="Helical" evidence="7">
    <location>
        <begin position="135"/>
        <end position="153"/>
    </location>
</feature>
<dbReference type="RefSeq" id="WP_148867338.1">
    <property type="nucleotide sequence ID" value="NZ_VNHO01000016.1"/>
</dbReference>
<dbReference type="PIRSF" id="PIRSF006066">
    <property type="entry name" value="HI0050"/>
    <property type="match status" value="1"/>
</dbReference>
<feature type="transmembrane region" description="Helical" evidence="7">
    <location>
        <begin position="24"/>
        <end position="46"/>
    </location>
</feature>
<sequence length="430" mass="45289">MNTSAITLLLGSFAGLILLRVPIAFSLGISAVITAAYLNVPLAMLAQAMVRGINSFSLLAIPFFILAGEIMGEGGISQRLINFSNVIVGRIRGGLALVNVLASMFFGGISGSSVADTSSIGSILIPMMKKKGYDVDYSVAVTITGSTQGILIPPSHNMIIYSLVAGGVSVGRLFLAGMIPGIVLGLALMLLSYVIAVKRGYPAGEPVSLKDALSATKDAALGLFTAVIVVGGVITGFYTATEAAAVAAVYAFIVTFFIYRDIPISKMTHILMKSLKTLAIVMALIAASNAFGWMLAYLKVPALATKALLSISSNRYVVLFIINVLLLFLGCIMDMAPLILITTPILLPVAVQLGVDPVHFGIIMMLNLAIGLLTPPVGSTLFVGCAIGNISIEKLSRTMIPFYLTMVAVLMLITYIPQIVMFMPNLLMGK</sequence>
<comment type="subcellular location">
    <subcellularLocation>
        <location evidence="1">Cell inner membrane</location>
        <topology evidence="1">Multi-pass membrane protein</topology>
    </subcellularLocation>
</comment>
<name>A0A5S5ANK4_9FIRM</name>
<feature type="transmembrane region" description="Helical" evidence="7">
    <location>
        <begin position="91"/>
        <end position="114"/>
    </location>
</feature>
<feature type="transmembrane region" description="Helical" evidence="7">
    <location>
        <begin position="173"/>
        <end position="197"/>
    </location>
</feature>
<feature type="transmembrane region" description="Helical" evidence="7">
    <location>
        <begin position="274"/>
        <end position="296"/>
    </location>
</feature>
<evidence type="ECO:0000313" key="9">
    <source>
        <dbReference type="EMBL" id="TYP53243.1"/>
    </source>
</evidence>
<evidence type="ECO:0000259" key="8">
    <source>
        <dbReference type="Pfam" id="PF06808"/>
    </source>
</evidence>
<feature type="domain" description="TRAP C4-dicarboxylate transport system permease DctM subunit" evidence="8">
    <location>
        <begin position="10"/>
        <end position="419"/>
    </location>
</feature>
<evidence type="ECO:0000256" key="2">
    <source>
        <dbReference type="ARBA" id="ARBA00022475"/>
    </source>
</evidence>
<dbReference type="NCBIfam" id="TIGR00786">
    <property type="entry name" value="dctM"/>
    <property type="match status" value="1"/>
</dbReference>
<evidence type="ECO:0000256" key="7">
    <source>
        <dbReference type="SAM" id="Phobius"/>
    </source>
</evidence>
<accession>A0A5S5ANK4</accession>
<protein>
    <submittedName>
        <fullName evidence="9">Tripartite ATP-independent transporter DctM subunit</fullName>
    </submittedName>
</protein>
<dbReference type="Pfam" id="PF06808">
    <property type="entry name" value="DctM"/>
    <property type="match status" value="1"/>
</dbReference>